<keyword evidence="3" id="KW-1185">Reference proteome</keyword>
<accession>A0ABP9EPC1</accession>
<evidence type="ECO:0000313" key="2">
    <source>
        <dbReference type="EMBL" id="GAA4884125.1"/>
    </source>
</evidence>
<sequence length="70" mass="7866">MSDLAERLLQLETKVAYQDSNIELLNDTVTQLNGMVAKQAEQIRLLAERVKAMPQAQLANSDDETPPPHY</sequence>
<dbReference type="EMBL" id="BAABJZ010000024">
    <property type="protein sequence ID" value="GAA4884125.1"/>
    <property type="molecule type" value="Genomic_DNA"/>
</dbReference>
<dbReference type="RefSeq" id="WP_345335034.1">
    <property type="nucleotide sequence ID" value="NZ_BAABJZ010000024.1"/>
</dbReference>
<evidence type="ECO:0000256" key="1">
    <source>
        <dbReference type="HAMAP-Rule" id="MF_00715"/>
    </source>
</evidence>
<proteinExistence type="inferred from homology"/>
<name>A0ABP9EPC1_9GAMM</name>
<dbReference type="InterPro" id="IPR007236">
    <property type="entry name" value="SlyX"/>
</dbReference>
<organism evidence="2 3">
    <name type="scientific">Ferrimonas pelagia</name>
    <dbReference type="NCBI Taxonomy" id="1177826"/>
    <lineage>
        <taxon>Bacteria</taxon>
        <taxon>Pseudomonadati</taxon>
        <taxon>Pseudomonadota</taxon>
        <taxon>Gammaproteobacteria</taxon>
        <taxon>Alteromonadales</taxon>
        <taxon>Ferrimonadaceae</taxon>
        <taxon>Ferrimonas</taxon>
    </lineage>
</organism>
<dbReference type="Proteomes" id="UP001499988">
    <property type="component" value="Unassembled WGS sequence"/>
</dbReference>
<dbReference type="PANTHER" id="PTHR36508:SF1">
    <property type="entry name" value="PROTEIN SLYX"/>
    <property type="match status" value="1"/>
</dbReference>
<dbReference type="PANTHER" id="PTHR36508">
    <property type="entry name" value="PROTEIN SLYX"/>
    <property type="match status" value="1"/>
</dbReference>
<comment type="similarity">
    <text evidence="1">Belongs to the SlyX family.</text>
</comment>
<comment type="caution">
    <text evidence="2">The sequence shown here is derived from an EMBL/GenBank/DDBJ whole genome shotgun (WGS) entry which is preliminary data.</text>
</comment>
<gene>
    <name evidence="1" type="primary">slyX</name>
    <name evidence="2" type="ORF">GCM10023333_18060</name>
</gene>
<dbReference type="Pfam" id="PF04102">
    <property type="entry name" value="SlyX"/>
    <property type="match status" value="1"/>
</dbReference>
<protein>
    <recommendedName>
        <fullName evidence="1">Protein SlyX homolog</fullName>
    </recommendedName>
</protein>
<evidence type="ECO:0000313" key="3">
    <source>
        <dbReference type="Proteomes" id="UP001499988"/>
    </source>
</evidence>
<dbReference type="Gene3D" id="1.20.5.300">
    <property type="match status" value="1"/>
</dbReference>
<reference evidence="3" key="1">
    <citation type="journal article" date="2019" name="Int. J. Syst. Evol. Microbiol.">
        <title>The Global Catalogue of Microorganisms (GCM) 10K type strain sequencing project: providing services to taxonomists for standard genome sequencing and annotation.</title>
        <authorList>
            <consortium name="The Broad Institute Genomics Platform"/>
            <consortium name="The Broad Institute Genome Sequencing Center for Infectious Disease"/>
            <person name="Wu L."/>
            <person name="Ma J."/>
        </authorList>
    </citation>
    <scope>NUCLEOTIDE SEQUENCE [LARGE SCALE GENOMIC DNA]</scope>
    <source>
        <strain evidence="3">JCM 18401</strain>
    </source>
</reference>
<dbReference type="HAMAP" id="MF_00715">
    <property type="entry name" value="SlyX"/>
    <property type="match status" value="1"/>
</dbReference>